<evidence type="ECO:0000313" key="1">
    <source>
        <dbReference type="EMBL" id="SEC62059.1"/>
    </source>
</evidence>
<reference evidence="2" key="1">
    <citation type="submission" date="2016-10" db="EMBL/GenBank/DDBJ databases">
        <authorList>
            <person name="Varghese N."/>
            <person name="Submissions S."/>
        </authorList>
    </citation>
    <scope>NUCLEOTIDE SEQUENCE [LARGE SCALE GENOMIC DNA]</scope>
    <source>
        <strain evidence="2">DSM 12111</strain>
    </source>
</reference>
<dbReference type="EMBL" id="FNSC01000001">
    <property type="protein sequence ID" value="SEC62059.1"/>
    <property type="molecule type" value="Genomic_DNA"/>
</dbReference>
<protein>
    <submittedName>
        <fullName evidence="1">Uncharacterized protein</fullName>
    </submittedName>
</protein>
<dbReference type="Proteomes" id="UP000242849">
    <property type="component" value="Unassembled WGS sequence"/>
</dbReference>
<dbReference type="AlphaFoldDB" id="A0A1H4U025"/>
<evidence type="ECO:0000313" key="2">
    <source>
        <dbReference type="Proteomes" id="UP000242849"/>
    </source>
</evidence>
<dbReference type="OrthoDB" id="6196417at2"/>
<proteinExistence type="predicted"/>
<name>A0A1H4U025_PSEAG</name>
<dbReference type="STRING" id="53406.SAMN05421553_1158"/>
<accession>A0A1H4U025</accession>
<gene>
    <name evidence="1" type="ORF">SAMN05421553_1158</name>
</gene>
<organism evidence="1 2">
    <name type="scientific">Pseudomonas anguilliseptica</name>
    <dbReference type="NCBI Taxonomy" id="53406"/>
    <lineage>
        <taxon>Bacteria</taxon>
        <taxon>Pseudomonadati</taxon>
        <taxon>Pseudomonadota</taxon>
        <taxon>Gammaproteobacteria</taxon>
        <taxon>Pseudomonadales</taxon>
        <taxon>Pseudomonadaceae</taxon>
        <taxon>Pseudomonas</taxon>
    </lineage>
</organism>
<dbReference type="RefSeq" id="WP_090377803.1">
    <property type="nucleotide sequence ID" value="NZ_FNSC01000001.1"/>
</dbReference>
<keyword evidence="2" id="KW-1185">Reference proteome</keyword>
<sequence>MNWNRTFTDLLRAGRPAYWGNWTLDPKFKVGAVGIVSPGSGDFTLVQEATPGIAISSRGVPNQWKLSSSNVKRSQANVNLDGSATDPESGTKITAGTDITWEFANVGSMASEFGISSESFISDLTVLSKPETLSWMAQQASAVSMGSSGNIAQGFGVVTSVIYANSGLNIGSQDNSSSFSISGSAGAVQDMLAGANGKGSYVSSRETKQIDQHLWPTTPNSLANGSVPIAYTFASYDGNLLIPNWITRLGALQILFNNKPGCTYITDIKLSYDTPQGPQHESFSLSGGLSKTIGNIPLSATNIAAEISFKGVINSDKYSFKWPNPLGQWLTGQREIEMTGVWPGQTHANDIAM</sequence>